<evidence type="ECO:0000313" key="3">
    <source>
        <dbReference type="Proteomes" id="UP000257109"/>
    </source>
</evidence>
<dbReference type="AlphaFoldDB" id="A0A371FKK3"/>
<proteinExistence type="predicted"/>
<organism evidence="2 3">
    <name type="scientific">Mucuna pruriens</name>
    <name type="common">Velvet bean</name>
    <name type="synonym">Dolichos pruriens</name>
    <dbReference type="NCBI Taxonomy" id="157652"/>
    <lineage>
        <taxon>Eukaryota</taxon>
        <taxon>Viridiplantae</taxon>
        <taxon>Streptophyta</taxon>
        <taxon>Embryophyta</taxon>
        <taxon>Tracheophyta</taxon>
        <taxon>Spermatophyta</taxon>
        <taxon>Magnoliopsida</taxon>
        <taxon>eudicotyledons</taxon>
        <taxon>Gunneridae</taxon>
        <taxon>Pentapetalae</taxon>
        <taxon>rosids</taxon>
        <taxon>fabids</taxon>
        <taxon>Fabales</taxon>
        <taxon>Fabaceae</taxon>
        <taxon>Papilionoideae</taxon>
        <taxon>50 kb inversion clade</taxon>
        <taxon>NPAAA clade</taxon>
        <taxon>indigoferoid/millettioid clade</taxon>
        <taxon>Phaseoleae</taxon>
        <taxon>Mucuna</taxon>
    </lineage>
</organism>
<dbReference type="Proteomes" id="UP000257109">
    <property type="component" value="Unassembled WGS sequence"/>
</dbReference>
<dbReference type="EMBL" id="QJKJ01008724">
    <property type="protein sequence ID" value="RDX78858.1"/>
    <property type="molecule type" value="Genomic_DNA"/>
</dbReference>
<accession>A0A371FKK3</accession>
<dbReference type="InterPro" id="IPR013103">
    <property type="entry name" value="RVT_2"/>
</dbReference>
<sequence>MALFACVGPKSYEKLVKDEKWRQAMELEMRSIEKNETWFIIIIWRVDYEYMVALEIQMDIIQSILTLVAQKGWSIYQLDVKLAFLHGKLTMDVKNETLKAYKLNKALRRHKQVPRTWFSQIESYFLKEESTRCDSEKTLFIKTNKEGKCLIIVMINEFKLNDEGVWRVRFRKDEIFS</sequence>
<reference evidence="2" key="1">
    <citation type="submission" date="2018-05" db="EMBL/GenBank/DDBJ databases">
        <title>Draft genome of Mucuna pruriens seed.</title>
        <authorList>
            <person name="Nnadi N.E."/>
            <person name="Vos R."/>
            <person name="Hasami M.H."/>
            <person name="Devisetty U.K."/>
            <person name="Aguiy J.C."/>
        </authorList>
    </citation>
    <scope>NUCLEOTIDE SEQUENCE [LARGE SCALE GENOMIC DNA]</scope>
    <source>
        <strain evidence="2">JCA_2017</strain>
    </source>
</reference>
<gene>
    <name evidence="2" type="ORF">CR513_40799</name>
</gene>
<feature type="non-terminal residue" evidence="2">
    <location>
        <position position="1"/>
    </location>
</feature>
<name>A0A371FKK3_MUCPR</name>
<feature type="domain" description="Reverse transcriptase Ty1/copia-type" evidence="1">
    <location>
        <begin position="46"/>
        <end position="158"/>
    </location>
</feature>
<dbReference type="STRING" id="157652.A0A371FKK3"/>
<keyword evidence="3" id="KW-1185">Reference proteome</keyword>
<comment type="caution">
    <text evidence="2">The sequence shown here is derived from an EMBL/GenBank/DDBJ whole genome shotgun (WGS) entry which is preliminary data.</text>
</comment>
<dbReference type="Pfam" id="PF07727">
    <property type="entry name" value="RVT_2"/>
    <property type="match status" value="1"/>
</dbReference>
<evidence type="ECO:0000259" key="1">
    <source>
        <dbReference type="Pfam" id="PF07727"/>
    </source>
</evidence>
<evidence type="ECO:0000313" key="2">
    <source>
        <dbReference type="EMBL" id="RDX78858.1"/>
    </source>
</evidence>
<protein>
    <recommendedName>
        <fullName evidence="1">Reverse transcriptase Ty1/copia-type domain-containing protein</fullName>
    </recommendedName>
</protein>